<dbReference type="SMART" id="SM00202">
    <property type="entry name" value="SR"/>
    <property type="match status" value="1"/>
</dbReference>
<feature type="region of interest" description="Disordered" evidence="2">
    <location>
        <begin position="308"/>
        <end position="372"/>
    </location>
</feature>
<evidence type="ECO:0000256" key="1">
    <source>
        <dbReference type="ARBA" id="ARBA00023157"/>
    </source>
</evidence>
<dbReference type="InterPro" id="IPR036779">
    <property type="entry name" value="LysM_dom_sf"/>
</dbReference>
<proteinExistence type="predicted"/>
<keyword evidence="3" id="KW-0812">Transmembrane</keyword>
<keyword evidence="3" id="KW-0472">Membrane</keyword>
<dbReference type="PANTHER" id="PTHR33734">
    <property type="entry name" value="LYSM DOMAIN-CONTAINING GPI-ANCHORED PROTEIN 2"/>
    <property type="match status" value="1"/>
</dbReference>
<feature type="compositionally biased region" description="Polar residues" evidence="2">
    <location>
        <begin position="430"/>
        <end position="451"/>
    </location>
</feature>
<sequence>MDYQAGQACAEPQSPSACALLIIMAMETSYNQLRDHFRGRSTFALKNLLWILAVVVASTDRRAPYHVYAQDPNNNTLSDGLSEYSVRLVNDSRIQIYYDGQWNAVCYPGVNDTVFAELACGQLGFPSGTGIGYSRTTTNGPIVTINCDGDYQPEALSECTFSNKYGMCNETSEDVKIYCRSWTCTYSIREKDTLWDISQLYSTTLENLQAMNPGINPDGLQIGQVVKVPCSDSSPSPSPVQNLTPSPSPSPSSSAVGTCAYSIKGGDTLWVISQVYGTTLENLQAINPGINPNYLQIGQIIKIPCSPGTNPSTSSQAAVQNPIPTPSPGPSPGDTALLGSRVPAADPPADALHLSPSSSTTPPDEPNTGGRSDMLTIVSAVVGSVTGVISAVAAVFGLMRAFNKRRQAEKQQGPLRPSVSKLDRLRRSLSNTMTWSQTSSRAASHNSTEPDNVSFVDDKGNVFGGADSGKFTTATIAGDDKNSEVKIQVGNPPADALHSSPSSSNTPPDEAKKKSGRPDMLTIVSAVVGSFTGVISAVAAVFGLMRASNNKRRRLGKQQGPIRPSVSNLRQNFSNTMMWSQTSVASHNSTEPNNVSFVDDDGKGSVLGGADSSKLTTAVTAAADDDKNSELKIQIGSWWTHATSVELV</sequence>
<feature type="transmembrane region" description="Helical" evidence="3">
    <location>
        <begin position="374"/>
        <end position="398"/>
    </location>
</feature>
<dbReference type="Proteomes" id="UP000747399">
    <property type="component" value="Unassembled WGS sequence"/>
</dbReference>
<organism evidence="6 7">
    <name type="scientific">Volvox africanus</name>
    <dbReference type="NCBI Taxonomy" id="51714"/>
    <lineage>
        <taxon>Eukaryota</taxon>
        <taxon>Viridiplantae</taxon>
        <taxon>Chlorophyta</taxon>
        <taxon>core chlorophytes</taxon>
        <taxon>Chlorophyceae</taxon>
        <taxon>CS clade</taxon>
        <taxon>Chlamydomonadales</taxon>
        <taxon>Volvocaceae</taxon>
        <taxon>Volvox</taxon>
    </lineage>
</organism>
<keyword evidence="7" id="KW-1185">Reference proteome</keyword>
<evidence type="ECO:0008006" key="8">
    <source>
        <dbReference type="Google" id="ProtNLM"/>
    </source>
</evidence>
<reference evidence="6" key="1">
    <citation type="journal article" date="2021" name="Proc. Natl. Acad. Sci. U.S.A.">
        <title>Three genomes in the algal genus Volvox reveal the fate of a haploid sex-determining region after a transition to homothallism.</title>
        <authorList>
            <person name="Yamamoto K."/>
            <person name="Hamaji T."/>
            <person name="Kawai-Toyooka H."/>
            <person name="Matsuzaki R."/>
            <person name="Takahashi F."/>
            <person name="Nishimura Y."/>
            <person name="Kawachi M."/>
            <person name="Noguchi H."/>
            <person name="Minakuchi Y."/>
            <person name="Umen J.G."/>
            <person name="Toyoda A."/>
            <person name="Nozaki H."/>
        </authorList>
    </citation>
    <scope>NUCLEOTIDE SEQUENCE</scope>
    <source>
        <strain evidence="6">NIES-3780</strain>
    </source>
</reference>
<name>A0A8J4BS54_9CHLO</name>
<dbReference type="SUPFAM" id="SSF56487">
    <property type="entry name" value="SRCR-like"/>
    <property type="match status" value="1"/>
</dbReference>
<evidence type="ECO:0000313" key="6">
    <source>
        <dbReference type="EMBL" id="GIL64330.1"/>
    </source>
</evidence>
<feature type="transmembrane region" description="Helical" evidence="3">
    <location>
        <begin position="521"/>
        <end position="545"/>
    </location>
</feature>
<evidence type="ECO:0000259" key="4">
    <source>
        <dbReference type="PROSITE" id="PS50287"/>
    </source>
</evidence>
<feature type="region of interest" description="Disordered" evidence="2">
    <location>
        <begin position="430"/>
        <end position="455"/>
    </location>
</feature>
<evidence type="ECO:0000256" key="3">
    <source>
        <dbReference type="SAM" id="Phobius"/>
    </source>
</evidence>
<dbReference type="PANTHER" id="PTHR33734:SF22">
    <property type="entry name" value="MEMBRANE-BOUND LYTIC MUREIN TRANSGLYCOSYLASE D"/>
    <property type="match status" value="1"/>
</dbReference>
<dbReference type="Pfam" id="PF01476">
    <property type="entry name" value="LysM"/>
    <property type="match status" value="2"/>
</dbReference>
<dbReference type="InterPro" id="IPR001190">
    <property type="entry name" value="SRCR"/>
</dbReference>
<dbReference type="InterPro" id="IPR018392">
    <property type="entry name" value="LysM"/>
</dbReference>
<feature type="domain" description="SRCR" evidence="4">
    <location>
        <begin position="75"/>
        <end position="180"/>
    </location>
</feature>
<feature type="region of interest" description="Disordered" evidence="2">
    <location>
        <begin position="482"/>
        <end position="517"/>
    </location>
</feature>
<dbReference type="PROSITE" id="PS51782">
    <property type="entry name" value="LYSM"/>
    <property type="match status" value="2"/>
</dbReference>
<accession>A0A8J4BS54</accession>
<gene>
    <name evidence="6" type="ORF">Vafri_18302</name>
</gene>
<feature type="compositionally biased region" description="Polar residues" evidence="2">
    <location>
        <begin position="308"/>
        <end position="319"/>
    </location>
</feature>
<evidence type="ECO:0000313" key="7">
    <source>
        <dbReference type="Proteomes" id="UP000747399"/>
    </source>
</evidence>
<dbReference type="InterPro" id="IPR036772">
    <property type="entry name" value="SRCR-like_dom_sf"/>
</dbReference>
<dbReference type="SMART" id="SM00257">
    <property type="entry name" value="LysM"/>
    <property type="match status" value="2"/>
</dbReference>
<comment type="caution">
    <text evidence="6">The sequence shown here is derived from an EMBL/GenBank/DDBJ whole genome shotgun (WGS) entry which is preliminary data.</text>
</comment>
<dbReference type="AlphaFoldDB" id="A0A8J4BS54"/>
<feature type="domain" description="LysM" evidence="5">
    <location>
        <begin position="184"/>
        <end position="228"/>
    </location>
</feature>
<dbReference type="Pfam" id="PF00530">
    <property type="entry name" value="SRCR"/>
    <property type="match status" value="1"/>
</dbReference>
<dbReference type="CDD" id="cd00118">
    <property type="entry name" value="LysM"/>
    <property type="match status" value="2"/>
</dbReference>
<dbReference type="PROSITE" id="PS50287">
    <property type="entry name" value="SRCR_2"/>
    <property type="match status" value="1"/>
</dbReference>
<feature type="region of interest" description="Disordered" evidence="2">
    <location>
        <begin position="228"/>
        <end position="256"/>
    </location>
</feature>
<evidence type="ECO:0000259" key="5">
    <source>
        <dbReference type="PROSITE" id="PS51782"/>
    </source>
</evidence>
<dbReference type="SUPFAM" id="SSF54106">
    <property type="entry name" value="LysM domain"/>
    <property type="match status" value="2"/>
</dbReference>
<evidence type="ECO:0000256" key="2">
    <source>
        <dbReference type="SAM" id="MobiDB-lite"/>
    </source>
</evidence>
<feature type="compositionally biased region" description="Low complexity" evidence="2">
    <location>
        <begin position="343"/>
        <end position="362"/>
    </location>
</feature>
<protein>
    <recommendedName>
        <fullName evidence="8">LysM domain-containing protein</fullName>
    </recommendedName>
</protein>
<keyword evidence="3" id="KW-1133">Transmembrane helix</keyword>
<keyword evidence="1" id="KW-1015">Disulfide bond</keyword>
<dbReference type="EMBL" id="BNCO01000065">
    <property type="protein sequence ID" value="GIL64330.1"/>
    <property type="molecule type" value="Genomic_DNA"/>
</dbReference>
<dbReference type="Gene3D" id="3.10.350.10">
    <property type="entry name" value="LysM domain"/>
    <property type="match status" value="2"/>
</dbReference>
<feature type="domain" description="LysM" evidence="5">
    <location>
        <begin position="259"/>
        <end position="303"/>
    </location>
</feature>
<dbReference type="GO" id="GO:0016020">
    <property type="term" value="C:membrane"/>
    <property type="evidence" value="ECO:0007669"/>
    <property type="project" value="InterPro"/>
</dbReference>
<dbReference type="Gene3D" id="3.10.250.10">
    <property type="entry name" value="SRCR-like domain"/>
    <property type="match status" value="1"/>
</dbReference>